<feature type="chain" id="PRO_5038985419" evidence="2">
    <location>
        <begin position="23"/>
        <end position="340"/>
    </location>
</feature>
<sequence>MIALIVLSCLALVAVAAFGVLAFRNVGETASSVTAPPNPPRATNTSEHPKKKYTKVPDTGGPATGQAEAFSTLLRARGLVCSDEKLAKVFSRGCYRQDPEHLIRVEFLGPVDGRLSKVEIHLDYLLADDRDDAPGAFDDLVGDFVEAAELSAADAAAVRRELAGKQAEFNIDWGEVKLQRPTVSTSTIRLLRAGWKPPELFAAKLPGDLDLVESVAVQRGFRCERNEYEMECTQGGDGLTIRASPARPEGIDRLYVHARTDDDTAMDAALAEIGAVLDALGGPRAAAAKDWYFRNRTAAGGLAYVDGLLASLVVVDDHVHTARFELTSPCRANSDNGGFC</sequence>
<name>A0A7Y9LE09_9ACTN</name>
<dbReference type="EMBL" id="JACCBU010000001">
    <property type="protein sequence ID" value="NYE73333.1"/>
    <property type="molecule type" value="Genomic_DNA"/>
</dbReference>
<evidence type="ECO:0000313" key="4">
    <source>
        <dbReference type="Proteomes" id="UP000569914"/>
    </source>
</evidence>
<evidence type="ECO:0000313" key="3">
    <source>
        <dbReference type="EMBL" id="NYE73333.1"/>
    </source>
</evidence>
<keyword evidence="2" id="KW-0732">Signal</keyword>
<gene>
    <name evidence="3" type="ORF">BKA15_004662</name>
</gene>
<feature type="region of interest" description="Disordered" evidence="1">
    <location>
        <begin position="30"/>
        <end position="63"/>
    </location>
</feature>
<evidence type="ECO:0000256" key="1">
    <source>
        <dbReference type="SAM" id="MobiDB-lite"/>
    </source>
</evidence>
<dbReference type="Proteomes" id="UP000569914">
    <property type="component" value="Unassembled WGS sequence"/>
</dbReference>
<proteinExistence type="predicted"/>
<comment type="caution">
    <text evidence="3">The sequence shown here is derived from an EMBL/GenBank/DDBJ whole genome shotgun (WGS) entry which is preliminary data.</text>
</comment>
<keyword evidence="4" id="KW-1185">Reference proteome</keyword>
<accession>A0A7Y9LE09</accession>
<protein>
    <submittedName>
        <fullName evidence="3">Uncharacterized protein</fullName>
    </submittedName>
</protein>
<dbReference type="AlphaFoldDB" id="A0A7Y9LE09"/>
<feature type="signal peptide" evidence="2">
    <location>
        <begin position="1"/>
        <end position="22"/>
    </location>
</feature>
<evidence type="ECO:0000256" key="2">
    <source>
        <dbReference type="SAM" id="SignalP"/>
    </source>
</evidence>
<organism evidence="3 4">
    <name type="scientific">Microlunatus parietis</name>
    <dbReference type="NCBI Taxonomy" id="682979"/>
    <lineage>
        <taxon>Bacteria</taxon>
        <taxon>Bacillati</taxon>
        <taxon>Actinomycetota</taxon>
        <taxon>Actinomycetes</taxon>
        <taxon>Propionibacteriales</taxon>
        <taxon>Propionibacteriaceae</taxon>
        <taxon>Microlunatus</taxon>
    </lineage>
</organism>
<reference evidence="3 4" key="1">
    <citation type="submission" date="2020-07" db="EMBL/GenBank/DDBJ databases">
        <title>Sequencing the genomes of 1000 actinobacteria strains.</title>
        <authorList>
            <person name="Klenk H.-P."/>
        </authorList>
    </citation>
    <scope>NUCLEOTIDE SEQUENCE [LARGE SCALE GENOMIC DNA]</scope>
    <source>
        <strain evidence="3 4">DSM 22083</strain>
    </source>
</reference>